<protein>
    <submittedName>
        <fullName evidence="1">DUF6083 domain-containing protein</fullName>
    </submittedName>
</protein>
<dbReference type="Pfam" id="PF19561">
    <property type="entry name" value="DUF6083"/>
    <property type="match status" value="1"/>
</dbReference>
<reference evidence="1" key="1">
    <citation type="submission" date="2024-05" db="EMBL/GenBank/DDBJ databases">
        <title>30 novel species of actinomycetes from the DSMZ collection.</title>
        <authorList>
            <person name="Nouioui I."/>
        </authorList>
    </citation>
    <scope>NUCLEOTIDE SEQUENCE</scope>
    <source>
        <strain evidence="1">DSM 3412</strain>
    </source>
</reference>
<dbReference type="EMBL" id="JAVRFJ010000020">
    <property type="protein sequence ID" value="MDT0570347.1"/>
    <property type="molecule type" value="Genomic_DNA"/>
</dbReference>
<evidence type="ECO:0000313" key="1">
    <source>
        <dbReference type="EMBL" id="MDT0570347.1"/>
    </source>
</evidence>
<sequence length="260" mass="28233">MSPTAPALRVTATSPSRCRRCGNRIDLYPRTDQRPIALHPAELTAAHVPESCHWHLSGGIAHPHGDGSAWCRIPHAVLCPRRTPTCRMSPCLEAVRRQLAVRTRRLTDTGAFTPALPVGGSAPGADTDVPDRPVVQMLLCRYVAERPVRGLRCVAQTRHHRCTNPVLAPTGPAGTWRLLPTGPKRGQLALPDTPMAVYDLGHLPYGEQLRWRTQHCSAHAAAPSVADLALAGSQPFAPLLHAAHIHTRLPHPPARRHGRG</sequence>
<gene>
    <name evidence="1" type="ORF">RM704_23265</name>
</gene>
<dbReference type="InterPro" id="IPR045729">
    <property type="entry name" value="DUF6083"/>
</dbReference>
<evidence type="ECO:0000313" key="2">
    <source>
        <dbReference type="Proteomes" id="UP001180737"/>
    </source>
</evidence>
<comment type="caution">
    <text evidence="1">The sequence shown here is derived from an EMBL/GenBank/DDBJ whole genome shotgun (WGS) entry which is preliminary data.</text>
</comment>
<dbReference type="RefSeq" id="WP_311591134.1">
    <property type="nucleotide sequence ID" value="NZ_JAVRFJ010000020.1"/>
</dbReference>
<accession>A0ABU2Z4K5</accession>
<organism evidence="1 2">
    <name type="scientific">Streptomyces gottesmaniae</name>
    <dbReference type="NCBI Taxonomy" id="3075518"/>
    <lineage>
        <taxon>Bacteria</taxon>
        <taxon>Bacillati</taxon>
        <taxon>Actinomycetota</taxon>
        <taxon>Actinomycetes</taxon>
        <taxon>Kitasatosporales</taxon>
        <taxon>Streptomycetaceae</taxon>
        <taxon>Streptomyces</taxon>
    </lineage>
</organism>
<dbReference type="Proteomes" id="UP001180737">
    <property type="component" value="Unassembled WGS sequence"/>
</dbReference>
<name>A0ABU2Z4K5_9ACTN</name>
<proteinExistence type="predicted"/>
<keyword evidence="2" id="KW-1185">Reference proteome</keyword>